<comment type="caution">
    <text evidence="1">The sequence shown here is derived from an EMBL/GenBank/DDBJ whole genome shotgun (WGS) entry which is preliminary data.</text>
</comment>
<evidence type="ECO:0000313" key="1">
    <source>
        <dbReference type="EMBL" id="MDB9444621.1"/>
    </source>
</evidence>
<gene>
    <name evidence="1" type="ORF">PN497_25190</name>
</gene>
<dbReference type="Proteomes" id="UP001211711">
    <property type="component" value="Unassembled WGS sequence"/>
</dbReference>
<proteinExistence type="predicted"/>
<evidence type="ECO:0008006" key="3">
    <source>
        <dbReference type="Google" id="ProtNLM"/>
    </source>
</evidence>
<sequence length="49" mass="5653">MVKNEAICILMMYSRWEMFDLLKLTDFQGVGVRVFGKISLTLLGFCGYN</sequence>
<reference evidence="1 2" key="1">
    <citation type="submission" date="2023-01" db="EMBL/GenBank/DDBJ databases">
        <title>Genomes from the Australian National Cyanobacteria Reference Collection.</title>
        <authorList>
            <person name="Willis A."/>
            <person name="Lee E.M.F."/>
        </authorList>
    </citation>
    <scope>NUCLEOTIDE SEQUENCE [LARGE SCALE GENOMIC DNA]</scope>
    <source>
        <strain evidence="1 2">CS-549</strain>
    </source>
</reference>
<dbReference type="EMBL" id="JAQMTI010000325">
    <property type="protein sequence ID" value="MDB9444621.1"/>
    <property type="molecule type" value="Genomic_DNA"/>
</dbReference>
<name>A0ABT4ZYV6_9CYAN</name>
<accession>A0ABT4ZYV6</accession>
<protein>
    <recommendedName>
        <fullName evidence="3">Transposase</fullName>
    </recommendedName>
</protein>
<keyword evidence="2" id="KW-1185">Reference proteome</keyword>
<organism evidence="1 2">
    <name type="scientific">Sphaerospermopsis kisseleviana CS-549</name>
    <dbReference type="NCBI Taxonomy" id="3021783"/>
    <lineage>
        <taxon>Bacteria</taxon>
        <taxon>Bacillati</taxon>
        <taxon>Cyanobacteriota</taxon>
        <taxon>Cyanophyceae</taxon>
        <taxon>Nostocales</taxon>
        <taxon>Aphanizomenonaceae</taxon>
        <taxon>Sphaerospermopsis</taxon>
        <taxon>Sphaerospermopsis kisseleviana</taxon>
    </lineage>
</organism>
<evidence type="ECO:0000313" key="2">
    <source>
        <dbReference type="Proteomes" id="UP001211711"/>
    </source>
</evidence>